<protein>
    <submittedName>
        <fullName evidence="1">Uncharacterized protein</fullName>
    </submittedName>
</protein>
<name>A0A0F7L4M0_9VIRU</name>
<sequence>MLVEGTTIFQTHLTTHDEYQGQSTGKYSIQIQLDSKTASRLTKDGVIIKEYDGEPIRKFTSRYDIEVFTGTNEPWNKELPSGTKVRLEYITKKHPTAGEVPYVKRVLVLEMGEGGDHGAEAGFFEDESTF</sequence>
<proteinExistence type="predicted"/>
<reference evidence="1" key="2">
    <citation type="submission" date="2015-03" db="EMBL/GenBank/DDBJ databases">
        <authorList>
            <person name="Chow C.-E.T."/>
            <person name="Winget D.M."/>
            <person name="White R.A.III."/>
            <person name="Hallam S.J."/>
            <person name="Suttle C.A."/>
        </authorList>
    </citation>
    <scope>NUCLEOTIDE SEQUENCE</scope>
    <source>
        <strain evidence="1">Anoxic3_8</strain>
    </source>
</reference>
<dbReference type="EMBL" id="KR029583">
    <property type="protein sequence ID" value="AKH46472.1"/>
    <property type="molecule type" value="Genomic_DNA"/>
</dbReference>
<organism evidence="1">
    <name type="scientific">uncultured marine virus</name>
    <dbReference type="NCBI Taxonomy" id="186617"/>
    <lineage>
        <taxon>Viruses</taxon>
        <taxon>environmental samples</taxon>
    </lineage>
</organism>
<accession>A0A0F7L4M0</accession>
<evidence type="ECO:0000313" key="1">
    <source>
        <dbReference type="EMBL" id="AKH46472.1"/>
    </source>
</evidence>
<reference evidence="1" key="1">
    <citation type="journal article" date="2015" name="Front. Microbiol.">
        <title>Combining genomic sequencing methods to explore viral diversity and reveal potential virus-host interactions.</title>
        <authorList>
            <person name="Chow C.E."/>
            <person name="Winget D.M."/>
            <person name="White R.A.III."/>
            <person name="Hallam S.J."/>
            <person name="Suttle C.A."/>
        </authorList>
    </citation>
    <scope>NUCLEOTIDE SEQUENCE</scope>
    <source>
        <strain evidence="1">Anoxic3_8</strain>
    </source>
</reference>